<dbReference type="Gene3D" id="2.40.400.10">
    <property type="entry name" value="Acetoacetate decarboxylase-like"/>
    <property type="match status" value="1"/>
</dbReference>
<gene>
    <name evidence="1" type="ORF">JIN87_15470</name>
</gene>
<accession>A0A934RZN6</accession>
<sequence>MNPHPAFSQTEHRPWQIPNGPWVMQQEWLDLLFIHWEIAPADLRPYIPEGLEIDTYDGKAWLGVVPFSMREVAPRGCPKPSALCDFPEINIRTYVIKDGKPGVWFFSLDVPHRLPVWIARSFFHLPYFRAEMQVEQHGDRTYYRSTYGERTFSATYRGLAPVTPERGSFEDWATERYCLYSQNKSGQLFRGEVQHPRWSVQTAEYEIQENTMLDAFPIGQMHPSVLFSKHIPVTVWWPERC</sequence>
<organism evidence="1 2">
    <name type="scientific">Pelagicoccus mobilis</name>
    <dbReference type="NCBI Taxonomy" id="415221"/>
    <lineage>
        <taxon>Bacteria</taxon>
        <taxon>Pseudomonadati</taxon>
        <taxon>Verrucomicrobiota</taxon>
        <taxon>Opitutia</taxon>
        <taxon>Puniceicoccales</taxon>
        <taxon>Pelagicoccaceae</taxon>
        <taxon>Pelagicoccus</taxon>
    </lineage>
</organism>
<name>A0A934RZN6_9BACT</name>
<evidence type="ECO:0000313" key="1">
    <source>
        <dbReference type="EMBL" id="MBK1878279.1"/>
    </source>
</evidence>
<dbReference type="AlphaFoldDB" id="A0A934RZN6"/>
<protein>
    <submittedName>
        <fullName evidence="1">DUF2071 domain-containing protein</fullName>
    </submittedName>
</protein>
<dbReference type="SUPFAM" id="SSF160104">
    <property type="entry name" value="Acetoacetate decarboxylase-like"/>
    <property type="match status" value="1"/>
</dbReference>
<comment type="caution">
    <text evidence="1">The sequence shown here is derived from an EMBL/GenBank/DDBJ whole genome shotgun (WGS) entry which is preliminary data.</text>
</comment>
<evidence type="ECO:0000313" key="2">
    <source>
        <dbReference type="Proteomes" id="UP000617628"/>
    </source>
</evidence>
<dbReference type="Pfam" id="PF09844">
    <property type="entry name" value="DUF2071"/>
    <property type="match status" value="1"/>
</dbReference>
<dbReference type="EMBL" id="JAENIL010000028">
    <property type="protein sequence ID" value="MBK1878279.1"/>
    <property type="molecule type" value="Genomic_DNA"/>
</dbReference>
<dbReference type="RefSeq" id="WP_200356492.1">
    <property type="nucleotide sequence ID" value="NZ_JAENIL010000028.1"/>
</dbReference>
<dbReference type="Proteomes" id="UP000617628">
    <property type="component" value="Unassembled WGS sequence"/>
</dbReference>
<keyword evidence="2" id="KW-1185">Reference proteome</keyword>
<reference evidence="1" key="1">
    <citation type="submission" date="2021-01" db="EMBL/GenBank/DDBJ databases">
        <title>Modified the classification status of verrucomicrobia.</title>
        <authorList>
            <person name="Feng X."/>
        </authorList>
    </citation>
    <scope>NUCLEOTIDE SEQUENCE</scope>
    <source>
        <strain evidence="1">KCTC 13126</strain>
    </source>
</reference>
<dbReference type="PANTHER" id="PTHR39186:SF1">
    <property type="entry name" value="DUF2071 DOMAIN-CONTAINING PROTEIN"/>
    <property type="match status" value="1"/>
</dbReference>
<dbReference type="PANTHER" id="PTHR39186">
    <property type="entry name" value="DUF2071 FAMILY PROTEIN"/>
    <property type="match status" value="1"/>
</dbReference>
<proteinExistence type="predicted"/>
<dbReference type="InterPro" id="IPR023375">
    <property type="entry name" value="ADC_dom_sf"/>
</dbReference>
<dbReference type="InterPro" id="IPR018644">
    <property type="entry name" value="DUF2071"/>
</dbReference>